<feature type="transmembrane region" description="Helical" evidence="8">
    <location>
        <begin position="98"/>
        <end position="121"/>
    </location>
</feature>
<dbReference type="InterPro" id="IPR002781">
    <property type="entry name" value="TM_pro_TauE-like"/>
</dbReference>
<gene>
    <name evidence="9" type="ORF">QOZ94_000518</name>
</gene>
<evidence type="ECO:0000256" key="8">
    <source>
        <dbReference type="RuleBase" id="RU363041"/>
    </source>
</evidence>
<organism evidence="9 10">
    <name type="scientific">Xanthobacter agilis</name>
    <dbReference type="NCBI Taxonomy" id="47492"/>
    <lineage>
        <taxon>Bacteria</taxon>
        <taxon>Pseudomonadati</taxon>
        <taxon>Pseudomonadota</taxon>
        <taxon>Alphaproteobacteria</taxon>
        <taxon>Hyphomicrobiales</taxon>
        <taxon>Xanthobacteraceae</taxon>
        <taxon>Xanthobacter</taxon>
    </lineage>
</organism>
<name>A0ABU0L9F4_XANAG</name>
<proteinExistence type="inferred from homology"/>
<keyword evidence="10" id="KW-1185">Reference proteome</keyword>
<evidence type="ECO:0000256" key="5">
    <source>
        <dbReference type="ARBA" id="ARBA00022692"/>
    </source>
</evidence>
<feature type="transmembrane region" description="Helical" evidence="8">
    <location>
        <begin position="133"/>
        <end position="154"/>
    </location>
</feature>
<keyword evidence="7 8" id="KW-0472">Membrane</keyword>
<evidence type="ECO:0000256" key="1">
    <source>
        <dbReference type="ARBA" id="ARBA00004651"/>
    </source>
</evidence>
<sequence>MMTATLVIGALALVVAGLVKGVTGMGLPTAGIGLLSLVMSPAYAAAMIVVPSAVTNVWQFAYGARPMATARRFIGLSVGLVVGTLLGDRFLGGLASPAALPALGGVLALYGVLGLTRFALVVPPRLESWLSPLIGLLTGLVTGTTGVSVIPAAPYLQALGLGRDDLVQALGLTFTVSTFALAATLALPGGATQGLFADPALVGASLAALLPALLGMELGRRARLRMSQTLFRKVFFGGLAALGAYMLVRPLL</sequence>
<dbReference type="InterPro" id="IPR052017">
    <property type="entry name" value="TSUP"/>
</dbReference>
<feature type="transmembrane region" description="Helical" evidence="8">
    <location>
        <begin position="37"/>
        <end position="61"/>
    </location>
</feature>
<keyword evidence="5 8" id="KW-0812">Transmembrane</keyword>
<dbReference type="PANTHER" id="PTHR30269">
    <property type="entry name" value="TRANSMEMBRANE PROTEIN YFCA"/>
    <property type="match status" value="1"/>
</dbReference>
<dbReference type="EMBL" id="JAUSVY010000001">
    <property type="protein sequence ID" value="MDQ0503748.1"/>
    <property type="molecule type" value="Genomic_DNA"/>
</dbReference>
<dbReference type="Pfam" id="PF01925">
    <property type="entry name" value="TauE"/>
    <property type="match status" value="1"/>
</dbReference>
<comment type="caution">
    <text evidence="9">The sequence shown here is derived from an EMBL/GenBank/DDBJ whole genome shotgun (WGS) entry which is preliminary data.</text>
</comment>
<protein>
    <recommendedName>
        <fullName evidence="8">Probable membrane transporter protein</fullName>
    </recommendedName>
</protein>
<evidence type="ECO:0000256" key="3">
    <source>
        <dbReference type="ARBA" id="ARBA00022448"/>
    </source>
</evidence>
<evidence type="ECO:0000256" key="6">
    <source>
        <dbReference type="ARBA" id="ARBA00022989"/>
    </source>
</evidence>
<evidence type="ECO:0000256" key="2">
    <source>
        <dbReference type="ARBA" id="ARBA00009142"/>
    </source>
</evidence>
<feature type="transmembrane region" description="Helical" evidence="8">
    <location>
        <begin position="199"/>
        <end position="218"/>
    </location>
</feature>
<comment type="similarity">
    <text evidence="2 8">Belongs to the 4-toluene sulfonate uptake permease (TSUP) (TC 2.A.102) family.</text>
</comment>
<accession>A0ABU0L9F4</accession>
<reference evidence="9 10" key="1">
    <citation type="submission" date="2023-07" db="EMBL/GenBank/DDBJ databases">
        <title>Genomic Encyclopedia of Type Strains, Phase IV (KMG-IV): sequencing the most valuable type-strain genomes for metagenomic binning, comparative biology and taxonomic classification.</title>
        <authorList>
            <person name="Goeker M."/>
        </authorList>
    </citation>
    <scope>NUCLEOTIDE SEQUENCE [LARGE SCALE GENOMIC DNA]</scope>
    <source>
        <strain evidence="9 10">DSM 3770</strain>
    </source>
</reference>
<keyword evidence="6 8" id="KW-1133">Transmembrane helix</keyword>
<dbReference type="Proteomes" id="UP001241747">
    <property type="component" value="Unassembled WGS sequence"/>
</dbReference>
<evidence type="ECO:0000313" key="9">
    <source>
        <dbReference type="EMBL" id="MDQ0503748.1"/>
    </source>
</evidence>
<evidence type="ECO:0000313" key="10">
    <source>
        <dbReference type="Proteomes" id="UP001241747"/>
    </source>
</evidence>
<evidence type="ECO:0000256" key="7">
    <source>
        <dbReference type="ARBA" id="ARBA00023136"/>
    </source>
</evidence>
<keyword evidence="3" id="KW-0813">Transport</keyword>
<dbReference type="RefSeq" id="WP_237344929.1">
    <property type="nucleotide sequence ID" value="NZ_JABWGX010000006.1"/>
</dbReference>
<dbReference type="PANTHER" id="PTHR30269:SF32">
    <property type="entry name" value="MEMBRANE TRANSPORTER PROTEIN-RELATED"/>
    <property type="match status" value="1"/>
</dbReference>
<evidence type="ECO:0000256" key="4">
    <source>
        <dbReference type="ARBA" id="ARBA00022475"/>
    </source>
</evidence>
<feature type="transmembrane region" description="Helical" evidence="8">
    <location>
        <begin position="230"/>
        <end position="248"/>
    </location>
</feature>
<keyword evidence="4 8" id="KW-1003">Cell membrane</keyword>
<feature type="transmembrane region" description="Helical" evidence="8">
    <location>
        <begin position="73"/>
        <end position="92"/>
    </location>
</feature>
<comment type="subcellular location">
    <subcellularLocation>
        <location evidence="1 8">Cell membrane</location>
        <topology evidence="1 8">Multi-pass membrane protein</topology>
    </subcellularLocation>
</comment>